<feature type="compositionally biased region" description="Polar residues" evidence="1">
    <location>
        <begin position="298"/>
        <end position="318"/>
    </location>
</feature>
<feature type="compositionally biased region" description="Low complexity" evidence="1">
    <location>
        <begin position="993"/>
        <end position="1012"/>
    </location>
</feature>
<dbReference type="InterPro" id="IPR018844">
    <property type="entry name" value="Dnt1-like_N"/>
</dbReference>
<feature type="region of interest" description="Disordered" evidence="1">
    <location>
        <begin position="127"/>
        <end position="173"/>
    </location>
</feature>
<dbReference type="Proteomes" id="UP000277580">
    <property type="component" value="Unassembled WGS sequence"/>
</dbReference>
<feature type="compositionally biased region" description="Polar residues" evidence="1">
    <location>
        <begin position="796"/>
        <end position="838"/>
    </location>
</feature>
<feature type="compositionally biased region" description="Basic and acidic residues" evidence="1">
    <location>
        <begin position="127"/>
        <end position="136"/>
    </location>
</feature>
<feature type="region of interest" description="Disordered" evidence="1">
    <location>
        <begin position="362"/>
        <end position="522"/>
    </location>
</feature>
<feature type="compositionally biased region" description="Basic and acidic residues" evidence="1">
    <location>
        <begin position="427"/>
        <end position="484"/>
    </location>
</feature>
<sequence length="1147" mass="125138">MRLQVHIIPANAAPSATPVSTFLEVAPPSLSLEDLTSSITNRYRRLYPHRPPLRIDRLQDSAQNDLDLSYTVEDVFSDKASDTLSSIVRVVQASSVRESSIPPESGLRIGQFARRKRLRPTGMMEDVREASNERGLSHSQPLSHSQSVSLQPSRESGRQRSGKRQRLNDFLVGDSMDEREENLAVRNWNNEVVSDPLVDLGAGAGFEDHNYDGVPGDEDNDSFRSYHSSSPAPGHDDKSIPTPEPNQIGPNSNTPIGNHGPQSDPETPEPIQQRISQVSASPELHTVGHTKGFPEGHASSSNIKDQETSRPLQPSRSSGPLHYTPTATEKLGVRRGALAARAGRQTVAEKLAAMVDRHAGANNFAAPVSSTVKPSIYSVPASDEEDDVLPMPKTQTPNSASKRPRKASIVSETASEEADDESSQQILERERLEKERLEKERLEKERLEKERLEKERLKKEKAEKERLEKEKLEKQKLEKKRVAQEKLAAQKAERERISQEKAAQEQATQVRAAEEAVTLENDKADEGIADLRAAEAALSVTVLRKSRSGPALGASQEKTVGENPTPKRTTRAAVNKGALERETAEEMNLQEEKADREGKKKETAKHKREQEALEKKNKEKAEEEAKKEPAKEKKEREALEKKKRLNEQKAEAEVKKEAAKEKKEREALEKKKRLEEQKAEREAKKKEAAEERVRKAKEKAEKAKLEREKRNRQTSEELAQTKEGEVPSQNSLGESEPAIPPTPSQGMKSNLKGSAVKKHPTRVSFATTADTSIPPASQIPIKQTPILPPGYERNNQEAPNWVNTRKTPSSSSGVKTSQVTSDTTNEASKPVTNGTTSRPKTKSTESIKAAKVVAGGATSPNTKLNGKTRASAIKQSMKKLVEPEPESETGSETSSETGSETDSESNDSEAEATKATATALLKSAKTISPTEDVEMPDAPSSPTPKQPFAVAVYNKRSTSDKQVEEAGSDSEKAPPSGQKAIEETESESDSDSKASASGTDSGSDSESDSGATGKNKPTLAKTLFKGRTYGKRQSLSASQSINGSQRYKSLTAMEMAPIPDVREVHQSSQSGRNTSTPRANSPTKPQRSKKPAAPQDDDSEDSDSSVDSSGSSEEEEVAKPQNNALNGRMASASAKRKSGFGGFGFKV</sequence>
<keyword evidence="4" id="KW-1185">Reference proteome</keyword>
<evidence type="ECO:0000259" key="2">
    <source>
        <dbReference type="Pfam" id="PF10407"/>
    </source>
</evidence>
<dbReference type="PANTHER" id="PTHR46563:SF4">
    <property type="entry name" value="ASPARTYL_ASPARAGINYL BETA-HYDROXYLASE ISOFORM X1"/>
    <property type="match status" value="1"/>
</dbReference>
<feature type="region of interest" description="Disordered" evidence="1">
    <location>
        <begin position="208"/>
        <end position="341"/>
    </location>
</feature>
<feature type="compositionally biased region" description="Polar residues" evidence="1">
    <location>
        <begin position="1066"/>
        <end position="1085"/>
    </location>
</feature>
<feature type="compositionally biased region" description="Low complexity" evidence="1">
    <location>
        <begin position="913"/>
        <end position="926"/>
    </location>
</feature>
<dbReference type="STRING" id="1392247.A0A3N4KNV1"/>
<name>A0A3N4KNV1_9PEZI</name>
<proteinExistence type="predicted"/>
<accession>A0A3N4KNV1</accession>
<gene>
    <name evidence="3" type="ORF">P167DRAFT_605794</name>
</gene>
<feature type="region of interest" description="Disordered" evidence="1">
    <location>
        <begin position="543"/>
        <end position="1147"/>
    </location>
</feature>
<feature type="compositionally biased region" description="Polar residues" evidence="1">
    <location>
        <begin position="248"/>
        <end position="265"/>
    </location>
</feature>
<dbReference type="InParanoid" id="A0A3N4KNV1"/>
<feature type="domain" description="Nucleolar protein Dnt1-like N-terminal" evidence="2">
    <location>
        <begin position="22"/>
        <end position="79"/>
    </location>
</feature>
<protein>
    <recommendedName>
        <fullName evidence="2">Nucleolar protein Dnt1-like N-terminal domain-containing protein</fullName>
    </recommendedName>
</protein>
<feature type="compositionally biased region" description="Basic and acidic residues" evidence="1">
    <location>
        <begin position="491"/>
        <end position="503"/>
    </location>
</feature>
<feature type="compositionally biased region" description="Basic and acidic residues" evidence="1">
    <location>
        <begin position="608"/>
        <end position="725"/>
    </location>
</feature>
<reference evidence="3 4" key="1">
    <citation type="journal article" date="2018" name="Nat. Ecol. Evol.">
        <title>Pezizomycetes genomes reveal the molecular basis of ectomycorrhizal truffle lifestyle.</title>
        <authorList>
            <person name="Murat C."/>
            <person name="Payen T."/>
            <person name="Noel B."/>
            <person name="Kuo A."/>
            <person name="Morin E."/>
            <person name="Chen J."/>
            <person name="Kohler A."/>
            <person name="Krizsan K."/>
            <person name="Balestrini R."/>
            <person name="Da Silva C."/>
            <person name="Montanini B."/>
            <person name="Hainaut M."/>
            <person name="Levati E."/>
            <person name="Barry K.W."/>
            <person name="Belfiori B."/>
            <person name="Cichocki N."/>
            <person name="Clum A."/>
            <person name="Dockter R.B."/>
            <person name="Fauchery L."/>
            <person name="Guy J."/>
            <person name="Iotti M."/>
            <person name="Le Tacon F."/>
            <person name="Lindquist E.A."/>
            <person name="Lipzen A."/>
            <person name="Malagnac F."/>
            <person name="Mello A."/>
            <person name="Molinier V."/>
            <person name="Miyauchi S."/>
            <person name="Poulain J."/>
            <person name="Riccioni C."/>
            <person name="Rubini A."/>
            <person name="Sitrit Y."/>
            <person name="Splivallo R."/>
            <person name="Traeger S."/>
            <person name="Wang M."/>
            <person name="Zifcakova L."/>
            <person name="Wipf D."/>
            <person name="Zambonelli A."/>
            <person name="Paolocci F."/>
            <person name="Nowrousian M."/>
            <person name="Ottonello S."/>
            <person name="Baldrian P."/>
            <person name="Spatafora J.W."/>
            <person name="Henrissat B."/>
            <person name="Nagy L.G."/>
            <person name="Aury J.M."/>
            <person name="Wincker P."/>
            <person name="Grigoriev I.V."/>
            <person name="Bonfante P."/>
            <person name="Martin F.M."/>
        </authorList>
    </citation>
    <scope>NUCLEOTIDE SEQUENCE [LARGE SCALE GENOMIC DNA]</scope>
    <source>
        <strain evidence="3 4">CCBAS932</strain>
    </source>
</reference>
<feature type="compositionally biased region" description="Polar residues" evidence="1">
    <location>
        <begin position="1031"/>
        <end position="1048"/>
    </location>
</feature>
<feature type="compositionally biased region" description="Low complexity" evidence="1">
    <location>
        <begin position="137"/>
        <end position="153"/>
    </location>
</feature>
<dbReference type="AlphaFoldDB" id="A0A3N4KNV1"/>
<feature type="compositionally biased region" description="Polar residues" evidence="1">
    <location>
        <begin position="764"/>
        <end position="775"/>
    </location>
</feature>
<dbReference type="EMBL" id="ML119130">
    <property type="protein sequence ID" value="RPB12116.1"/>
    <property type="molecule type" value="Genomic_DNA"/>
</dbReference>
<dbReference type="Pfam" id="PF10407">
    <property type="entry name" value="Cytokin_check_N"/>
    <property type="match status" value="1"/>
</dbReference>
<feature type="compositionally biased region" description="Acidic residues" evidence="1">
    <location>
        <begin position="1095"/>
        <end position="1104"/>
    </location>
</feature>
<organism evidence="3 4">
    <name type="scientific">Morchella conica CCBAS932</name>
    <dbReference type="NCBI Taxonomy" id="1392247"/>
    <lineage>
        <taxon>Eukaryota</taxon>
        <taxon>Fungi</taxon>
        <taxon>Dikarya</taxon>
        <taxon>Ascomycota</taxon>
        <taxon>Pezizomycotina</taxon>
        <taxon>Pezizomycetes</taxon>
        <taxon>Pezizales</taxon>
        <taxon>Morchellaceae</taxon>
        <taxon>Morchella</taxon>
    </lineage>
</organism>
<evidence type="ECO:0000256" key="1">
    <source>
        <dbReference type="SAM" id="MobiDB-lite"/>
    </source>
</evidence>
<dbReference type="OrthoDB" id="6365676at2759"/>
<feature type="compositionally biased region" description="Acidic residues" evidence="1">
    <location>
        <begin position="899"/>
        <end position="910"/>
    </location>
</feature>
<dbReference type="PANTHER" id="PTHR46563">
    <property type="entry name" value="RING-TYPE DOMAIN-CONTAINING PROTEIN"/>
    <property type="match status" value="1"/>
</dbReference>
<evidence type="ECO:0000313" key="4">
    <source>
        <dbReference type="Proteomes" id="UP000277580"/>
    </source>
</evidence>
<evidence type="ECO:0000313" key="3">
    <source>
        <dbReference type="EMBL" id="RPB12116.1"/>
    </source>
</evidence>
<feature type="compositionally biased region" description="Basic and acidic residues" evidence="1">
    <location>
        <begin position="957"/>
        <end position="972"/>
    </location>
</feature>
<feature type="compositionally biased region" description="Basic and acidic residues" evidence="1">
    <location>
        <begin position="578"/>
        <end position="601"/>
    </location>
</feature>